<keyword evidence="1" id="KW-0472">Membrane</keyword>
<feature type="transmembrane region" description="Helical" evidence="1">
    <location>
        <begin position="34"/>
        <end position="54"/>
    </location>
</feature>
<gene>
    <name evidence="2" type="ORF">EA462_11495</name>
</gene>
<dbReference type="Proteomes" id="UP000273828">
    <property type="component" value="Unassembled WGS sequence"/>
</dbReference>
<evidence type="ECO:0000313" key="3">
    <source>
        <dbReference type="Proteomes" id="UP000273828"/>
    </source>
</evidence>
<reference evidence="2 3" key="1">
    <citation type="submission" date="2018-10" db="EMBL/GenBank/DDBJ databases">
        <title>Natrarchaeobius chitinivorans gen. nov., sp. nov., and Natrarchaeobius haloalkaliphilus sp. nov., alkaliphilic, chitin-utilizing haloarchaea from hypersaline alkaline lakes.</title>
        <authorList>
            <person name="Sorokin D.Y."/>
            <person name="Elcheninov A.G."/>
            <person name="Kostrikina N.A."/>
            <person name="Bale N.J."/>
            <person name="Sinninghe Damste J.S."/>
            <person name="Khijniak T.V."/>
            <person name="Kublanov I.V."/>
            <person name="Toshchakov S.V."/>
        </authorList>
    </citation>
    <scope>NUCLEOTIDE SEQUENCE [LARGE SCALE GENOMIC DNA]</scope>
    <source>
        <strain evidence="2 3">AArcht-Sl</strain>
    </source>
</reference>
<protein>
    <submittedName>
        <fullName evidence="2">Uncharacterized protein</fullName>
    </submittedName>
</protein>
<dbReference type="OrthoDB" id="206114at2157"/>
<feature type="transmembrane region" description="Helical" evidence="1">
    <location>
        <begin position="99"/>
        <end position="118"/>
    </location>
</feature>
<comment type="caution">
    <text evidence="2">The sequence shown here is derived from an EMBL/GenBank/DDBJ whole genome shotgun (WGS) entry which is preliminary data.</text>
</comment>
<proteinExistence type="predicted"/>
<name>A0A3N6LJS3_9EURY</name>
<dbReference type="AlphaFoldDB" id="A0A3N6LJS3"/>
<dbReference type="EMBL" id="REFY01000004">
    <property type="protein sequence ID" value="RQG89003.1"/>
    <property type="molecule type" value="Genomic_DNA"/>
</dbReference>
<keyword evidence="1" id="KW-0812">Transmembrane</keyword>
<accession>A0A3N6LJS3</accession>
<keyword evidence="3" id="KW-1185">Reference proteome</keyword>
<evidence type="ECO:0000256" key="1">
    <source>
        <dbReference type="SAM" id="Phobius"/>
    </source>
</evidence>
<feature type="transmembrane region" description="Helical" evidence="1">
    <location>
        <begin position="7"/>
        <end position="28"/>
    </location>
</feature>
<organism evidence="2 3">
    <name type="scientific">Natrarchaeobius halalkaliphilus</name>
    <dbReference type="NCBI Taxonomy" id="1679091"/>
    <lineage>
        <taxon>Archaea</taxon>
        <taxon>Methanobacteriati</taxon>
        <taxon>Methanobacteriota</taxon>
        <taxon>Stenosarchaea group</taxon>
        <taxon>Halobacteria</taxon>
        <taxon>Halobacteriales</taxon>
        <taxon>Natrialbaceae</taxon>
        <taxon>Natrarchaeobius</taxon>
    </lineage>
</organism>
<feature type="transmembrane region" description="Helical" evidence="1">
    <location>
        <begin position="61"/>
        <end position="79"/>
    </location>
</feature>
<evidence type="ECO:0000313" key="2">
    <source>
        <dbReference type="EMBL" id="RQG89003.1"/>
    </source>
</evidence>
<dbReference type="RefSeq" id="WP_124178690.1">
    <property type="nucleotide sequence ID" value="NZ_REFY01000004.1"/>
</dbReference>
<sequence length="123" mass="12345">MSSSIRVFPSAIGLGIVLVLLGIGAYVGTGFASVTALIPAFFGVLIALFGVAGGRLDRERLATYGIVALSILGIVGSAQSVPDAIALLTGDSVDSVVATASQAVMILVCLVLLGVVALDRIET</sequence>
<keyword evidence="1" id="KW-1133">Transmembrane helix</keyword>